<name>A0ABD0WEQ3_UMBPY</name>
<proteinExistence type="predicted"/>
<dbReference type="Gene3D" id="2.60.40.10">
    <property type="entry name" value="Immunoglobulins"/>
    <property type="match status" value="3"/>
</dbReference>
<feature type="transmembrane region" description="Helical" evidence="4">
    <location>
        <begin position="293"/>
        <end position="316"/>
    </location>
</feature>
<feature type="domain" description="Ig-like" evidence="5">
    <location>
        <begin position="169"/>
        <end position="283"/>
    </location>
</feature>
<feature type="domain" description="Ig-like" evidence="5">
    <location>
        <begin position="5"/>
        <end position="89"/>
    </location>
</feature>
<reference evidence="6 7" key="1">
    <citation type="submission" date="2024-06" db="EMBL/GenBank/DDBJ databases">
        <authorList>
            <person name="Pan Q."/>
            <person name="Wen M."/>
            <person name="Jouanno E."/>
            <person name="Zahm M."/>
            <person name="Klopp C."/>
            <person name="Cabau C."/>
            <person name="Louis A."/>
            <person name="Berthelot C."/>
            <person name="Parey E."/>
            <person name="Roest Crollius H."/>
            <person name="Montfort J."/>
            <person name="Robinson-Rechavi M."/>
            <person name="Bouchez O."/>
            <person name="Lampietro C."/>
            <person name="Lopez Roques C."/>
            <person name="Donnadieu C."/>
            <person name="Postlethwait J."/>
            <person name="Bobe J."/>
            <person name="Verreycken H."/>
            <person name="Guiguen Y."/>
        </authorList>
    </citation>
    <scope>NUCLEOTIDE SEQUENCE [LARGE SCALE GENOMIC DNA]</scope>
    <source>
        <strain evidence="6">Up_M1</strain>
        <tissue evidence="6">Testis</tissue>
    </source>
</reference>
<dbReference type="Pfam" id="PF13927">
    <property type="entry name" value="Ig_3"/>
    <property type="match status" value="1"/>
</dbReference>
<dbReference type="InterPro" id="IPR050488">
    <property type="entry name" value="Ig_Fc_receptor"/>
</dbReference>
<keyword evidence="4" id="KW-0812">Transmembrane</keyword>
<dbReference type="Pfam" id="PF13895">
    <property type="entry name" value="Ig_2"/>
    <property type="match status" value="1"/>
</dbReference>
<dbReference type="SMART" id="SM00409">
    <property type="entry name" value="IG"/>
    <property type="match status" value="3"/>
</dbReference>
<evidence type="ECO:0000256" key="3">
    <source>
        <dbReference type="SAM" id="MobiDB-lite"/>
    </source>
</evidence>
<evidence type="ECO:0000256" key="2">
    <source>
        <dbReference type="ARBA" id="ARBA00023157"/>
    </source>
</evidence>
<gene>
    <name evidence="6" type="ORF">UPYG_G00237660</name>
</gene>
<comment type="caution">
    <text evidence="6">The sequence shown here is derived from an EMBL/GenBank/DDBJ whole genome shotgun (WGS) entry which is preliminary data.</text>
</comment>
<dbReference type="SMART" id="SM00408">
    <property type="entry name" value="IGc2"/>
    <property type="match status" value="3"/>
</dbReference>
<keyword evidence="4" id="KW-1133">Transmembrane helix</keyword>
<keyword evidence="7" id="KW-1185">Reference proteome</keyword>
<keyword evidence="1" id="KW-0732">Signal</keyword>
<evidence type="ECO:0000313" key="7">
    <source>
        <dbReference type="Proteomes" id="UP001557470"/>
    </source>
</evidence>
<dbReference type="EMBL" id="JAGEUA010000007">
    <property type="protein sequence ID" value="KAL0970139.1"/>
    <property type="molecule type" value="Genomic_DNA"/>
</dbReference>
<dbReference type="Proteomes" id="UP001557470">
    <property type="component" value="Unassembled WGS sequence"/>
</dbReference>
<dbReference type="InterPro" id="IPR003598">
    <property type="entry name" value="Ig_sub2"/>
</dbReference>
<evidence type="ECO:0000259" key="5">
    <source>
        <dbReference type="PROSITE" id="PS50835"/>
    </source>
</evidence>
<sequence>MSNKPKAVLSSSPQWLNPGDSVTLSCEVKEMSTGWRFFWYKTVPYRAELPSLLDQSYSVEPLSGNGTTEGSYSLSLTGPTHTGRYVCRAGRGEPVYYTHYSEPQFTWTGDLQSSVSLRINPNRTQHFSSQSLSLSCDLKGNSTGWRLMRYTETGVKSGCSSNRRSITGFTCTITSTHTRDSGVYWCESGSGVFSNAVNITISNDNVILESPVHPVTEGDSVTLNCTYKYESSFIAKVEFYKDGVLIIRNETRGKMTIPTISKSDTGFYKCKSNKGTSPGSWVTVRDHGSSTSVLVGVVVRLVVAAVLLVILFVLLCRYKNGKCSCSNRVFLSIHPQSTNQDPQQNQGSTHVQTPDAGYTSQQYEDPNLYHRINHSDNDHDIAGDSEASGLGDVMYSEIQLKTLDYKKKDKEANPKESQVYAEVKTGKATVSTHLTS</sequence>
<dbReference type="AlphaFoldDB" id="A0ABD0WEQ3"/>
<dbReference type="InterPro" id="IPR003599">
    <property type="entry name" value="Ig_sub"/>
</dbReference>
<dbReference type="SUPFAM" id="SSF48726">
    <property type="entry name" value="Immunoglobulin"/>
    <property type="match status" value="3"/>
</dbReference>
<dbReference type="PANTHER" id="PTHR11481">
    <property type="entry name" value="IMMUNOGLOBULIN FC RECEPTOR"/>
    <property type="match status" value="1"/>
</dbReference>
<evidence type="ECO:0000256" key="1">
    <source>
        <dbReference type="ARBA" id="ARBA00022729"/>
    </source>
</evidence>
<keyword evidence="4" id="KW-0472">Membrane</keyword>
<dbReference type="PROSITE" id="PS50835">
    <property type="entry name" value="IG_LIKE"/>
    <property type="match status" value="2"/>
</dbReference>
<accession>A0ABD0WEQ3</accession>
<dbReference type="InterPro" id="IPR036179">
    <property type="entry name" value="Ig-like_dom_sf"/>
</dbReference>
<keyword evidence="2" id="KW-1015">Disulfide bond</keyword>
<evidence type="ECO:0000313" key="6">
    <source>
        <dbReference type="EMBL" id="KAL0970139.1"/>
    </source>
</evidence>
<dbReference type="InterPro" id="IPR013783">
    <property type="entry name" value="Ig-like_fold"/>
</dbReference>
<dbReference type="PANTHER" id="PTHR11481:SF64">
    <property type="entry name" value="FC RECEPTOR-LIKE PROTEIN 4"/>
    <property type="match status" value="1"/>
</dbReference>
<protein>
    <recommendedName>
        <fullName evidence="5">Ig-like domain-containing protein</fullName>
    </recommendedName>
</protein>
<organism evidence="6 7">
    <name type="scientific">Umbra pygmaea</name>
    <name type="common">Eastern mudminnow</name>
    <dbReference type="NCBI Taxonomy" id="75934"/>
    <lineage>
        <taxon>Eukaryota</taxon>
        <taxon>Metazoa</taxon>
        <taxon>Chordata</taxon>
        <taxon>Craniata</taxon>
        <taxon>Vertebrata</taxon>
        <taxon>Euteleostomi</taxon>
        <taxon>Actinopterygii</taxon>
        <taxon>Neopterygii</taxon>
        <taxon>Teleostei</taxon>
        <taxon>Protacanthopterygii</taxon>
        <taxon>Esociformes</taxon>
        <taxon>Umbridae</taxon>
        <taxon>Umbra</taxon>
    </lineage>
</organism>
<dbReference type="InterPro" id="IPR007110">
    <property type="entry name" value="Ig-like_dom"/>
</dbReference>
<feature type="region of interest" description="Disordered" evidence="3">
    <location>
        <begin position="336"/>
        <end position="362"/>
    </location>
</feature>
<evidence type="ECO:0000256" key="4">
    <source>
        <dbReference type="SAM" id="Phobius"/>
    </source>
</evidence>